<evidence type="ECO:0000256" key="4">
    <source>
        <dbReference type="ARBA" id="ARBA00022833"/>
    </source>
</evidence>
<keyword evidence="2" id="KW-0677">Repeat</keyword>
<dbReference type="FunFam" id="3.30.160.60:FF:002343">
    <property type="entry name" value="Zinc finger protein 33A"/>
    <property type="match status" value="3"/>
</dbReference>
<dbReference type="GeneTree" id="ENSGT00940000164807"/>
<dbReference type="Pfam" id="PF25600">
    <property type="entry name" value="TRIM_CC"/>
    <property type="match status" value="1"/>
</dbReference>
<reference evidence="10" key="3">
    <citation type="submission" date="2025-09" db="UniProtKB">
        <authorList>
            <consortium name="Ensembl"/>
        </authorList>
    </citation>
    <scope>IDENTIFICATION</scope>
</reference>
<dbReference type="Pfam" id="PF13912">
    <property type="entry name" value="zf-C2H2_6"/>
    <property type="match status" value="1"/>
</dbReference>
<evidence type="ECO:0000256" key="1">
    <source>
        <dbReference type="ARBA" id="ARBA00022723"/>
    </source>
</evidence>
<evidence type="ECO:0000313" key="10">
    <source>
        <dbReference type="Ensembl" id="ENSECRP00000003110.1"/>
    </source>
</evidence>
<proteinExistence type="predicted"/>
<feature type="domain" description="C2H2-type" evidence="9">
    <location>
        <begin position="294"/>
        <end position="321"/>
    </location>
</feature>
<organism evidence="10 11">
    <name type="scientific">Erpetoichthys calabaricus</name>
    <name type="common">Rope fish</name>
    <name type="synonym">Calamoichthys calabaricus</name>
    <dbReference type="NCBI Taxonomy" id="27687"/>
    <lineage>
        <taxon>Eukaryota</taxon>
        <taxon>Metazoa</taxon>
        <taxon>Chordata</taxon>
        <taxon>Craniata</taxon>
        <taxon>Vertebrata</taxon>
        <taxon>Euteleostomi</taxon>
        <taxon>Actinopterygii</taxon>
        <taxon>Polypteriformes</taxon>
        <taxon>Polypteridae</taxon>
        <taxon>Erpetoichthys</taxon>
    </lineage>
</organism>
<protein>
    <submittedName>
        <fullName evidence="10">Tripartite motif-containing protein 16-like protein</fullName>
    </submittedName>
</protein>
<feature type="domain" description="B box-type" evidence="8">
    <location>
        <begin position="368"/>
        <end position="408"/>
    </location>
</feature>
<dbReference type="PROSITE" id="PS00028">
    <property type="entry name" value="ZINC_FINGER_C2H2_1"/>
    <property type="match status" value="4"/>
</dbReference>
<dbReference type="PANTHER" id="PTHR23226:SF377">
    <property type="entry name" value="ZINC FINGER AND SCAN DOMAIN-CONTAINING PROTEIN 20"/>
    <property type="match status" value="1"/>
</dbReference>
<evidence type="ECO:0000313" key="11">
    <source>
        <dbReference type="Proteomes" id="UP000694620"/>
    </source>
</evidence>
<reference evidence="10" key="1">
    <citation type="submission" date="2021-06" db="EMBL/GenBank/DDBJ databases">
        <authorList>
            <consortium name="Wellcome Sanger Institute Data Sharing"/>
        </authorList>
    </citation>
    <scope>NUCLEOTIDE SEQUENCE [LARGE SCALE GENOMIC DNA]</scope>
</reference>
<dbReference type="InterPro" id="IPR058030">
    <property type="entry name" value="TRIM8/14/16/25/29/45/65_CC"/>
</dbReference>
<feature type="region of interest" description="Disordered" evidence="7">
    <location>
        <begin position="1"/>
        <end position="20"/>
    </location>
</feature>
<dbReference type="AlphaFoldDB" id="A0A8C4RIL7"/>
<evidence type="ECO:0000256" key="6">
    <source>
        <dbReference type="SAM" id="Coils"/>
    </source>
</evidence>
<feature type="domain" description="C2H2-type" evidence="9">
    <location>
        <begin position="266"/>
        <end position="293"/>
    </location>
</feature>
<dbReference type="GO" id="GO:0000978">
    <property type="term" value="F:RNA polymerase II cis-regulatory region sequence-specific DNA binding"/>
    <property type="evidence" value="ECO:0007669"/>
    <property type="project" value="TreeGrafter"/>
</dbReference>
<dbReference type="PROSITE" id="PS50157">
    <property type="entry name" value="ZINC_FINGER_C2H2_2"/>
    <property type="match status" value="4"/>
</dbReference>
<evidence type="ECO:0000259" key="9">
    <source>
        <dbReference type="PROSITE" id="PS50157"/>
    </source>
</evidence>
<keyword evidence="11" id="KW-1185">Reference proteome</keyword>
<dbReference type="Proteomes" id="UP000694620">
    <property type="component" value="Chromosome 5"/>
</dbReference>
<dbReference type="GO" id="GO:0000981">
    <property type="term" value="F:DNA-binding transcription factor activity, RNA polymerase II-specific"/>
    <property type="evidence" value="ECO:0007669"/>
    <property type="project" value="TreeGrafter"/>
</dbReference>
<keyword evidence="1" id="KW-0479">Metal-binding</keyword>
<dbReference type="Gene3D" id="3.30.160.60">
    <property type="entry name" value="Classic Zinc Finger"/>
    <property type="match status" value="6"/>
</dbReference>
<feature type="coiled-coil region" evidence="6">
    <location>
        <begin position="423"/>
        <end position="518"/>
    </location>
</feature>
<dbReference type="PROSITE" id="PS50119">
    <property type="entry name" value="ZF_BBOX"/>
    <property type="match status" value="1"/>
</dbReference>
<dbReference type="SUPFAM" id="SSF57667">
    <property type="entry name" value="beta-beta-alpha zinc fingers"/>
    <property type="match status" value="3"/>
</dbReference>
<dbReference type="PANTHER" id="PTHR23226">
    <property type="entry name" value="ZINC FINGER AND SCAN DOMAIN-CONTAINING"/>
    <property type="match status" value="1"/>
</dbReference>
<reference evidence="10" key="2">
    <citation type="submission" date="2025-08" db="UniProtKB">
        <authorList>
            <consortium name="Ensembl"/>
        </authorList>
    </citation>
    <scope>IDENTIFICATION</scope>
</reference>
<dbReference type="FunFam" id="3.30.160.60:FF:000690">
    <property type="entry name" value="Zinc finger protein 354C"/>
    <property type="match status" value="1"/>
</dbReference>
<keyword evidence="3 5" id="KW-0863">Zinc-finger</keyword>
<keyword evidence="6" id="KW-0175">Coiled coil</keyword>
<dbReference type="Pfam" id="PF00643">
    <property type="entry name" value="zf-B_box"/>
    <property type="match status" value="1"/>
</dbReference>
<evidence type="ECO:0000259" key="8">
    <source>
        <dbReference type="PROSITE" id="PS50119"/>
    </source>
</evidence>
<evidence type="ECO:0000256" key="7">
    <source>
        <dbReference type="SAM" id="MobiDB-lite"/>
    </source>
</evidence>
<feature type="compositionally biased region" description="Basic and acidic residues" evidence="7">
    <location>
        <begin position="7"/>
        <end position="20"/>
    </location>
</feature>
<accession>A0A8C4RIL7</accession>
<feature type="domain" description="C2H2-type" evidence="9">
    <location>
        <begin position="238"/>
        <end position="265"/>
    </location>
</feature>
<sequence>MASAKQDGVDERTVNIKEENGDRLIPEDVCVKLEDHEESISVFKEEEESRRVTAAIKAEDLNDFSVGLDFQKHETEDIFKKDVCEESPISLQPWSTNTGRLATQENSVELKSELLESEEKITEGNGRDGEESPGSVGINFQKNGSFSPPSFGQPSFQYKAKGMKKSARGSEDLTAVLLQCSSLPATGVTQTEAIKTDRQQVEREIQIHTGKKSLECGKQFTHKSDLKHMKIHNGEKTYCCHECGKSFSRISHLQRHRRIHTGEKPHCCLECGKSFSRKDSLQDHRIIHTGDKTNCCPDCGMLLSRRSDLHRHRRIHTGEKLHCCPECGKLFLRISGLQRHRRIHTGEKPHNEVAALKHHKLVDSDRNLKVKLCEKHQKSLDMFCKTDEMCICMMCGMTEHDGHEKVEQKTEREGKQKQLGATLSGIRKRLEEKEKKLIETRKTAEEMKLSVERVMREHKKSFTDLIHCIEEAHKKLTERITEQEKREMEKAEGVMKQLEKEIKELKKREAELKELSETKDHLHFLKVRVTLHRESDQTEECVT</sequence>
<dbReference type="Pfam" id="PF00096">
    <property type="entry name" value="zf-C2H2"/>
    <property type="match status" value="3"/>
</dbReference>
<dbReference type="SMART" id="SM00355">
    <property type="entry name" value="ZnF_C2H2"/>
    <property type="match status" value="4"/>
</dbReference>
<evidence type="ECO:0000256" key="3">
    <source>
        <dbReference type="ARBA" id="ARBA00022771"/>
    </source>
</evidence>
<dbReference type="InterPro" id="IPR036236">
    <property type="entry name" value="Znf_C2H2_sf"/>
</dbReference>
<keyword evidence="4" id="KW-0862">Zinc</keyword>
<dbReference type="InterPro" id="IPR000315">
    <property type="entry name" value="Znf_B-box"/>
</dbReference>
<dbReference type="InterPro" id="IPR013087">
    <property type="entry name" value="Znf_C2H2_type"/>
</dbReference>
<dbReference type="GO" id="GO:0008270">
    <property type="term" value="F:zinc ion binding"/>
    <property type="evidence" value="ECO:0007669"/>
    <property type="project" value="UniProtKB-KW"/>
</dbReference>
<feature type="domain" description="C2H2-type" evidence="9">
    <location>
        <begin position="322"/>
        <end position="349"/>
    </location>
</feature>
<evidence type="ECO:0000256" key="5">
    <source>
        <dbReference type="PROSITE-ProRule" id="PRU00024"/>
    </source>
</evidence>
<dbReference type="SUPFAM" id="SSF57845">
    <property type="entry name" value="B-box zinc-binding domain"/>
    <property type="match status" value="1"/>
</dbReference>
<dbReference type="SMART" id="SM00336">
    <property type="entry name" value="BBOX"/>
    <property type="match status" value="1"/>
</dbReference>
<name>A0A8C4RIL7_ERPCA</name>
<evidence type="ECO:0000256" key="2">
    <source>
        <dbReference type="ARBA" id="ARBA00022737"/>
    </source>
</evidence>
<dbReference type="Ensembl" id="ENSECRT00000003163.1">
    <property type="protein sequence ID" value="ENSECRP00000003110.1"/>
    <property type="gene ID" value="ENSECRG00000002120.1"/>
</dbReference>
<dbReference type="CDD" id="cd19769">
    <property type="entry name" value="Bbox2_TRIM16-like"/>
    <property type="match status" value="1"/>
</dbReference>